<proteinExistence type="predicted"/>
<sequence length="68" mass="7393">MGGTRGAFVLASERGSTTRNECVLLAFGAMGKGGSSARRPLPSMRGTLARRSLDRLQSCLFHRFFTSR</sequence>
<reference evidence="1 2" key="1">
    <citation type="submission" date="2017-03" db="EMBL/GenBank/DDBJ databases">
        <title>WGS assembly of Porphyra umbilicalis.</title>
        <authorList>
            <person name="Brawley S.H."/>
            <person name="Blouin N.A."/>
            <person name="Ficko-Blean E."/>
            <person name="Wheeler G.L."/>
            <person name="Lohr M."/>
            <person name="Goodson H.V."/>
            <person name="Jenkins J.W."/>
            <person name="Blaby-Haas C.E."/>
            <person name="Helliwell K.E."/>
            <person name="Chan C."/>
            <person name="Marriage T."/>
            <person name="Bhattacharya D."/>
            <person name="Klein A.S."/>
            <person name="Badis Y."/>
            <person name="Brodie J."/>
            <person name="Cao Y."/>
            <person name="Collen J."/>
            <person name="Dittami S.M."/>
            <person name="Gachon C.M."/>
            <person name="Green B.R."/>
            <person name="Karpowicz S."/>
            <person name="Kim J.W."/>
            <person name="Kudahl U."/>
            <person name="Lin S."/>
            <person name="Michel G."/>
            <person name="Mittag M."/>
            <person name="Olson B.J."/>
            <person name="Pangilinan J."/>
            <person name="Peng Y."/>
            <person name="Qiu H."/>
            <person name="Shu S."/>
            <person name="Singer J.T."/>
            <person name="Smith A.G."/>
            <person name="Sprecher B.N."/>
            <person name="Wagner V."/>
            <person name="Wang W."/>
            <person name="Wang Z.-Y."/>
            <person name="Yan J."/>
            <person name="Yarish C."/>
            <person name="Zoeuner-Riek S."/>
            <person name="Zhuang Y."/>
            <person name="Zou Y."/>
            <person name="Lindquist E.A."/>
            <person name="Grimwood J."/>
            <person name="Barry K."/>
            <person name="Rokhsar D.S."/>
            <person name="Schmutz J."/>
            <person name="Stiller J.W."/>
            <person name="Grossman A.R."/>
            <person name="Prochnik S.E."/>
        </authorList>
    </citation>
    <scope>NUCLEOTIDE SEQUENCE [LARGE SCALE GENOMIC DNA]</scope>
    <source>
        <strain evidence="1">4086291</strain>
    </source>
</reference>
<evidence type="ECO:0000313" key="1">
    <source>
        <dbReference type="EMBL" id="OSX69469.1"/>
    </source>
</evidence>
<accession>A0A1X6NLE7</accession>
<protein>
    <submittedName>
        <fullName evidence="1">Uncharacterized protein</fullName>
    </submittedName>
</protein>
<evidence type="ECO:0000313" key="2">
    <source>
        <dbReference type="Proteomes" id="UP000218209"/>
    </source>
</evidence>
<organism evidence="1 2">
    <name type="scientific">Porphyra umbilicalis</name>
    <name type="common">Purple laver</name>
    <name type="synonym">Red alga</name>
    <dbReference type="NCBI Taxonomy" id="2786"/>
    <lineage>
        <taxon>Eukaryota</taxon>
        <taxon>Rhodophyta</taxon>
        <taxon>Bangiophyceae</taxon>
        <taxon>Bangiales</taxon>
        <taxon>Bangiaceae</taxon>
        <taxon>Porphyra</taxon>
    </lineage>
</organism>
<gene>
    <name evidence="1" type="ORF">BU14_1481s0001</name>
</gene>
<dbReference type="EMBL" id="KV919536">
    <property type="protein sequence ID" value="OSX69469.1"/>
    <property type="molecule type" value="Genomic_DNA"/>
</dbReference>
<name>A0A1X6NLE7_PORUM</name>
<dbReference type="AlphaFoldDB" id="A0A1X6NLE7"/>
<dbReference type="Proteomes" id="UP000218209">
    <property type="component" value="Unassembled WGS sequence"/>
</dbReference>
<keyword evidence="2" id="KW-1185">Reference proteome</keyword>